<organism evidence="7 8">
    <name type="scientific">Limnohabitans curvus</name>
    <dbReference type="NCBI Taxonomy" id="323423"/>
    <lineage>
        <taxon>Bacteria</taxon>
        <taxon>Pseudomonadati</taxon>
        <taxon>Pseudomonadota</taxon>
        <taxon>Betaproteobacteria</taxon>
        <taxon>Burkholderiales</taxon>
        <taxon>Comamonadaceae</taxon>
        <taxon>Limnohabitans</taxon>
    </lineage>
</organism>
<dbReference type="Pfam" id="PF25975">
    <property type="entry name" value="CzcB_C"/>
    <property type="match status" value="1"/>
</dbReference>
<evidence type="ECO:0000256" key="2">
    <source>
        <dbReference type="ARBA" id="ARBA00022448"/>
    </source>
</evidence>
<dbReference type="Gene3D" id="2.40.420.20">
    <property type="match status" value="1"/>
</dbReference>
<dbReference type="Gene3D" id="2.40.30.170">
    <property type="match status" value="1"/>
</dbReference>
<comment type="similarity">
    <text evidence="1">Belongs to the membrane fusion protein (MFP) (TC 8.A.1) family.</text>
</comment>
<dbReference type="GO" id="GO:0015679">
    <property type="term" value="P:plasma membrane copper ion transport"/>
    <property type="evidence" value="ECO:0007669"/>
    <property type="project" value="TreeGrafter"/>
</dbReference>
<dbReference type="InterPro" id="IPR051909">
    <property type="entry name" value="MFP_Cation_Efflux"/>
</dbReference>
<dbReference type="GO" id="GO:0016020">
    <property type="term" value="C:membrane"/>
    <property type="evidence" value="ECO:0007669"/>
    <property type="project" value="InterPro"/>
</dbReference>
<accession>A0A315EUN6</accession>
<feature type="domain" description="CzcB-like C-terminal circularly permuted SH3-like" evidence="6">
    <location>
        <begin position="315"/>
        <end position="375"/>
    </location>
</feature>
<reference evidence="7 8" key="1">
    <citation type="submission" date="2017-04" db="EMBL/GenBank/DDBJ databases">
        <title>Unexpected and diverse lifestyles within the genus Limnohabitans.</title>
        <authorList>
            <person name="Kasalicky V."/>
            <person name="Mehrshad M."/>
            <person name="Andrei S.-A."/>
            <person name="Salcher M."/>
            <person name="Kratochvilova H."/>
            <person name="Simek K."/>
            <person name="Ghai R."/>
        </authorList>
    </citation>
    <scope>NUCLEOTIDE SEQUENCE [LARGE SCALE GENOMIC DNA]</scope>
    <source>
        <strain evidence="7 8">MWH-C5</strain>
    </source>
</reference>
<keyword evidence="2" id="KW-0813">Transport</keyword>
<protein>
    <submittedName>
        <fullName evidence="7">Efflux transporter periplasmic adaptor subunit</fullName>
    </submittedName>
</protein>
<dbReference type="Pfam" id="PF25973">
    <property type="entry name" value="BSH_CzcB"/>
    <property type="match status" value="1"/>
</dbReference>
<dbReference type="InterPro" id="IPR058647">
    <property type="entry name" value="BSH_CzcB-like"/>
</dbReference>
<evidence type="ECO:0000259" key="4">
    <source>
        <dbReference type="Pfam" id="PF25954"/>
    </source>
</evidence>
<dbReference type="SUPFAM" id="SSF111369">
    <property type="entry name" value="HlyD-like secretion proteins"/>
    <property type="match status" value="1"/>
</dbReference>
<name>A0A315EUN6_9BURK</name>
<dbReference type="FunFam" id="2.40.30.170:FF:000010">
    <property type="entry name" value="Efflux RND transporter periplasmic adaptor subunit"/>
    <property type="match status" value="1"/>
</dbReference>
<feature type="domain" description="CzcB-like barrel-sandwich hybrid" evidence="5">
    <location>
        <begin position="82"/>
        <end position="230"/>
    </location>
</feature>
<dbReference type="InterPro" id="IPR058792">
    <property type="entry name" value="Beta-barrel_RND_2"/>
</dbReference>
<evidence type="ECO:0000256" key="3">
    <source>
        <dbReference type="SAM" id="SignalP"/>
    </source>
</evidence>
<dbReference type="EMBL" id="NESP01000001">
    <property type="protein sequence ID" value="PUE60578.1"/>
    <property type="molecule type" value="Genomic_DNA"/>
</dbReference>
<dbReference type="PANTHER" id="PTHR30097:SF4">
    <property type="entry name" value="SLR6042 PROTEIN"/>
    <property type="match status" value="1"/>
</dbReference>
<proteinExistence type="inferred from homology"/>
<dbReference type="Gene3D" id="1.10.287.470">
    <property type="entry name" value="Helix hairpin bin"/>
    <property type="match status" value="1"/>
</dbReference>
<feature type="signal peptide" evidence="3">
    <location>
        <begin position="1"/>
        <end position="23"/>
    </location>
</feature>
<dbReference type="RefSeq" id="WP_108358618.1">
    <property type="nucleotide sequence ID" value="NZ_NESP01000001.1"/>
</dbReference>
<dbReference type="GO" id="GO:0022857">
    <property type="term" value="F:transmembrane transporter activity"/>
    <property type="evidence" value="ECO:0007669"/>
    <property type="project" value="InterPro"/>
</dbReference>
<evidence type="ECO:0000259" key="6">
    <source>
        <dbReference type="Pfam" id="PF25975"/>
    </source>
</evidence>
<evidence type="ECO:0000256" key="1">
    <source>
        <dbReference type="ARBA" id="ARBA00009477"/>
    </source>
</evidence>
<sequence length="388" mass="41999">MHFNHLTLRTLTGVLLCSVLALSACKKATVQEATSTESDAMRVFAPESLKAQIQVAEVVSHELSDTLRVAGQIDFDEQALTRIGASVTGRVTQIHAQLGHVVNKGDTLALINSSELSGSQLAYLKARSEKELHRRNVERAKTLFDADVISAAELQRRENEYEIASAETRAAQDQLRVLGVSAKAIERLASTGTIDSVASVVATIKGVVVERKIAAGQVVQPSDVLFAVADLSRVWAVAQVPEQQVSQVKVGQSVSIEVPALANEKLVGKLIYVGQTVNPDTRTVLVRTELDNTSGRLKPSMLASMLIESAPVPRVVVPITAVVRQDEVDHVFVEESNNYFRLIPVKLAAEQNGQRVVLEGLKPGMRIVSEGAFHLNNHRNLAEMENGG</sequence>
<evidence type="ECO:0000313" key="8">
    <source>
        <dbReference type="Proteomes" id="UP000251341"/>
    </source>
</evidence>
<dbReference type="InterPro" id="IPR006143">
    <property type="entry name" value="RND_pump_MFP"/>
</dbReference>
<dbReference type="Proteomes" id="UP000251341">
    <property type="component" value="Unassembled WGS sequence"/>
</dbReference>
<dbReference type="GO" id="GO:0060003">
    <property type="term" value="P:copper ion export"/>
    <property type="evidence" value="ECO:0007669"/>
    <property type="project" value="TreeGrafter"/>
</dbReference>
<evidence type="ECO:0000259" key="5">
    <source>
        <dbReference type="Pfam" id="PF25973"/>
    </source>
</evidence>
<dbReference type="PANTHER" id="PTHR30097">
    <property type="entry name" value="CATION EFFLUX SYSTEM PROTEIN CUSB"/>
    <property type="match status" value="1"/>
</dbReference>
<dbReference type="GO" id="GO:0030313">
    <property type="term" value="C:cell envelope"/>
    <property type="evidence" value="ECO:0007669"/>
    <property type="project" value="TreeGrafter"/>
</dbReference>
<feature type="domain" description="CusB-like beta-barrel" evidence="4">
    <location>
        <begin position="233"/>
        <end position="309"/>
    </location>
</feature>
<dbReference type="AlphaFoldDB" id="A0A315EUN6"/>
<dbReference type="Pfam" id="PF25954">
    <property type="entry name" value="Beta-barrel_RND_2"/>
    <property type="match status" value="1"/>
</dbReference>
<dbReference type="InterPro" id="IPR058649">
    <property type="entry name" value="CzcB_C"/>
</dbReference>
<gene>
    <name evidence="7" type="ORF">B9Z44_13970</name>
</gene>
<feature type="chain" id="PRO_5016303058" evidence="3">
    <location>
        <begin position="24"/>
        <end position="388"/>
    </location>
</feature>
<keyword evidence="3" id="KW-0732">Signal</keyword>
<dbReference type="NCBIfam" id="TIGR01730">
    <property type="entry name" value="RND_mfp"/>
    <property type="match status" value="1"/>
</dbReference>
<keyword evidence="8" id="KW-1185">Reference proteome</keyword>
<comment type="caution">
    <text evidence="7">The sequence shown here is derived from an EMBL/GenBank/DDBJ whole genome shotgun (WGS) entry which is preliminary data.</text>
</comment>
<dbReference type="Gene3D" id="2.40.50.100">
    <property type="match status" value="1"/>
</dbReference>
<evidence type="ECO:0000313" key="7">
    <source>
        <dbReference type="EMBL" id="PUE60578.1"/>
    </source>
</evidence>